<evidence type="ECO:0000259" key="1">
    <source>
        <dbReference type="Pfam" id="PF01593"/>
    </source>
</evidence>
<gene>
    <name evidence="2" type="ORF">ABUE30_05860</name>
</gene>
<dbReference type="SUPFAM" id="SSF51905">
    <property type="entry name" value="FAD/NAD(P)-binding domain"/>
    <property type="match status" value="1"/>
</dbReference>
<dbReference type="Pfam" id="PF01593">
    <property type="entry name" value="Amino_oxidase"/>
    <property type="match status" value="1"/>
</dbReference>
<dbReference type="PANTHER" id="PTHR42923:SF17">
    <property type="entry name" value="AMINE OXIDASE DOMAIN-CONTAINING PROTEIN"/>
    <property type="match status" value="1"/>
</dbReference>
<dbReference type="PANTHER" id="PTHR42923">
    <property type="entry name" value="PROTOPORPHYRINOGEN OXIDASE"/>
    <property type="match status" value="1"/>
</dbReference>
<reference evidence="2 3" key="1">
    <citation type="journal article" date="2013" name="Int. J. Syst. Evol. Microbiol.">
        <title>Celerinatantimonas yamalensis sp. nov., a cold-adapted diazotrophic bacterium from a cold permafrost brine.</title>
        <authorList>
            <person name="Shcherbakova V."/>
            <person name="Chuvilskaya N."/>
            <person name="Rivkina E."/>
            <person name="Demidov N."/>
            <person name="Uchaeva V."/>
            <person name="Suetin S."/>
            <person name="Suzina N."/>
            <person name="Gilichinsky D."/>
        </authorList>
    </citation>
    <scope>NUCLEOTIDE SEQUENCE [LARGE SCALE GENOMIC DNA]</scope>
    <source>
        <strain evidence="2 3">C7</strain>
    </source>
</reference>
<proteinExistence type="predicted"/>
<dbReference type="EMBL" id="JBEQCT010000002">
    <property type="protein sequence ID" value="MFM2484594.1"/>
    <property type="molecule type" value="Genomic_DNA"/>
</dbReference>
<accession>A0ABW9G4J7</accession>
<dbReference type="RefSeq" id="WP_408622779.1">
    <property type="nucleotide sequence ID" value="NZ_JBEQCT010000002.1"/>
</dbReference>
<organism evidence="2 3">
    <name type="scientific">Celerinatantimonas yamalensis</name>
    <dbReference type="NCBI Taxonomy" id="559956"/>
    <lineage>
        <taxon>Bacteria</taxon>
        <taxon>Pseudomonadati</taxon>
        <taxon>Pseudomonadota</taxon>
        <taxon>Gammaproteobacteria</taxon>
        <taxon>Celerinatantimonadaceae</taxon>
        <taxon>Celerinatantimonas</taxon>
    </lineage>
</organism>
<name>A0ABW9G4J7_9GAMM</name>
<comment type="caution">
    <text evidence="2">The sequence shown here is derived from an EMBL/GenBank/DDBJ whole genome shotgun (WGS) entry which is preliminary data.</text>
</comment>
<protein>
    <submittedName>
        <fullName evidence="2">FAD-dependent oxidoreductase</fullName>
    </submittedName>
</protein>
<evidence type="ECO:0000313" key="3">
    <source>
        <dbReference type="Proteomes" id="UP001629953"/>
    </source>
</evidence>
<sequence length="418" mass="47936">MKIAIVGSGISGMTCAHLLSKHHDIVLLEKNSALGGHTATKDIEIETQRYQIDTGFIVFNDRTYPLFSKLLARLQVNRQPTEMSFSVINPEMDLQYNGHTLNTLFGQRRNLLRPWFYHFVAEILRFNRLAKQSIDLQADLKVGQFLDKNRFSLLFCQNYLLPMGAAIWSVSLKDIRQFSMRFFTRFFAHHGLLDVTNRPQWYVVPGGSRQYIKPLLASCQNNIRLNSEVSVIERSDSDVKIRCTDGWHWQGDQVIFACHSDQALAILGDTASHAEREILGAMHYQSNQVWLHQDKTILPTHPRLYASWNYRLAPQSERETLPATVSYYMNRLQGLTCPQPFIVTLNPTQHINSSNTFGQYEYAHPQFDQHTPHNQGRRAEINGHQCSWFCGAYWYNGFHEDGVRSANDVASALGGETL</sequence>
<keyword evidence="3" id="KW-1185">Reference proteome</keyword>
<feature type="domain" description="Amine oxidase" evidence="1">
    <location>
        <begin position="10"/>
        <end position="285"/>
    </location>
</feature>
<evidence type="ECO:0000313" key="2">
    <source>
        <dbReference type="EMBL" id="MFM2484594.1"/>
    </source>
</evidence>
<dbReference type="InterPro" id="IPR002937">
    <property type="entry name" value="Amino_oxidase"/>
</dbReference>
<dbReference type="InterPro" id="IPR036188">
    <property type="entry name" value="FAD/NAD-bd_sf"/>
</dbReference>
<dbReference type="InterPro" id="IPR050464">
    <property type="entry name" value="Zeta_carotene_desat/Oxidored"/>
</dbReference>
<dbReference type="Gene3D" id="3.50.50.60">
    <property type="entry name" value="FAD/NAD(P)-binding domain"/>
    <property type="match status" value="1"/>
</dbReference>
<dbReference type="Proteomes" id="UP001629953">
    <property type="component" value="Unassembled WGS sequence"/>
</dbReference>